<dbReference type="STRING" id="81408.B4119_0924"/>
<gene>
    <name evidence="1" type="ORF">B4119_0924</name>
</gene>
<evidence type="ECO:0000313" key="2">
    <source>
        <dbReference type="Proteomes" id="UP000075455"/>
    </source>
</evidence>
<sequence length="42" mass="4632">MILIKGKGSVEILLSPHEPSHGSMIDFRVKNNAKQEIGSLQE</sequence>
<evidence type="ECO:0000313" key="1">
    <source>
        <dbReference type="EMBL" id="KYD13300.1"/>
    </source>
</evidence>
<reference evidence="1 2" key="1">
    <citation type="submission" date="2016-01" db="EMBL/GenBank/DDBJ databases">
        <title>Draft Genome Sequences of Seven Thermophilic Sporeformers Isolated from Foods.</title>
        <authorList>
            <person name="Berendsen E.M."/>
            <person name="Wells-Bennik M.H."/>
            <person name="Krawcyk A.O."/>
            <person name="De Jong A."/>
            <person name="Holsappel S."/>
            <person name="Eijlander R.T."/>
            <person name="Kuipers O.P."/>
        </authorList>
    </citation>
    <scope>NUCLEOTIDE SEQUENCE [LARGE SCALE GENOMIC DNA]</scope>
    <source>
        <strain evidence="1 2">B4119</strain>
    </source>
</reference>
<name>A0A150LM67_9BACL</name>
<comment type="caution">
    <text evidence="1">The sequence shown here is derived from an EMBL/GenBank/DDBJ whole genome shotgun (WGS) entry which is preliminary data.</text>
</comment>
<proteinExistence type="predicted"/>
<accession>A0A150LM67</accession>
<dbReference type="EMBL" id="LQYS01000049">
    <property type="protein sequence ID" value="KYD13300.1"/>
    <property type="molecule type" value="Genomic_DNA"/>
</dbReference>
<organism evidence="1 2">
    <name type="scientific">Saccharococcus caldoxylosilyticus</name>
    <dbReference type="NCBI Taxonomy" id="81408"/>
    <lineage>
        <taxon>Bacteria</taxon>
        <taxon>Bacillati</taxon>
        <taxon>Bacillota</taxon>
        <taxon>Bacilli</taxon>
        <taxon>Bacillales</taxon>
        <taxon>Anoxybacillaceae</taxon>
        <taxon>Saccharococcus</taxon>
    </lineage>
</organism>
<dbReference type="Proteomes" id="UP000075455">
    <property type="component" value="Unassembled WGS sequence"/>
</dbReference>
<dbReference type="AlphaFoldDB" id="A0A150LM67"/>
<protein>
    <submittedName>
        <fullName evidence="1">Uncharacterized protein</fullName>
    </submittedName>
</protein>